<dbReference type="AlphaFoldDB" id="R8BC00"/>
<dbReference type="KEGG" id="tmn:UCRPA7_7678"/>
<evidence type="ECO:0000256" key="1">
    <source>
        <dbReference type="SAM" id="MobiDB-lite"/>
    </source>
</evidence>
<name>R8BC00_PHAM7</name>
<dbReference type="GeneID" id="19328457"/>
<reference evidence="3" key="1">
    <citation type="journal article" date="2013" name="Genome Announc.">
        <title>Draft genome sequence of the ascomycete Phaeoacremonium aleophilum strain UCR-PA7, a causal agent of the esca disease complex in grapevines.</title>
        <authorList>
            <person name="Blanco-Ulate B."/>
            <person name="Rolshausen P."/>
            <person name="Cantu D."/>
        </authorList>
    </citation>
    <scope>NUCLEOTIDE SEQUENCE [LARGE SCALE GENOMIC DNA]</scope>
    <source>
        <strain evidence="3">UCR-PA7</strain>
    </source>
</reference>
<dbReference type="EMBL" id="KB933309">
    <property type="protein sequence ID" value="EON96831.1"/>
    <property type="molecule type" value="Genomic_DNA"/>
</dbReference>
<gene>
    <name evidence="2" type="ORF">UCRPA7_7678</name>
</gene>
<evidence type="ECO:0000313" key="3">
    <source>
        <dbReference type="Proteomes" id="UP000014074"/>
    </source>
</evidence>
<dbReference type="RefSeq" id="XP_007918394.1">
    <property type="nucleotide sequence ID" value="XM_007920203.1"/>
</dbReference>
<accession>R8BC00</accession>
<organism evidence="2 3">
    <name type="scientific">Phaeoacremonium minimum (strain UCR-PA7)</name>
    <name type="common">Esca disease fungus</name>
    <name type="synonym">Togninia minima</name>
    <dbReference type="NCBI Taxonomy" id="1286976"/>
    <lineage>
        <taxon>Eukaryota</taxon>
        <taxon>Fungi</taxon>
        <taxon>Dikarya</taxon>
        <taxon>Ascomycota</taxon>
        <taxon>Pezizomycotina</taxon>
        <taxon>Sordariomycetes</taxon>
        <taxon>Sordariomycetidae</taxon>
        <taxon>Togniniales</taxon>
        <taxon>Togniniaceae</taxon>
        <taxon>Phaeoacremonium</taxon>
    </lineage>
</organism>
<dbReference type="eggNOG" id="ENOG502S96D">
    <property type="taxonomic scope" value="Eukaryota"/>
</dbReference>
<dbReference type="HOGENOM" id="CLU_064111_0_0_1"/>
<dbReference type="Proteomes" id="UP000014074">
    <property type="component" value="Unassembled WGS sequence"/>
</dbReference>
<proteinExistence type="predicted"/>
<feature type="region of interest" description="Disordered" evidence="1">
    <location>
        <begin position="102"/>
        <end position="142"/>
    </location>
</feature>
<feature type="compositionally biased region" description="Basic and acidic residues" evidence="1">
    <location>
        <begin position="104"/>
        <end position="121"/>
    </location>
</feature>
<keyword evidence="3" id="KW-1185">Reference proteome</keyword>
<sequence length="142" mass="16123">MALQDAYVIQPERNWEEQMFYDKEDTRGVDDFIAWITGPRNKEIKRIASEGVEEEATDYLTALKKKHSKTMDDAKYAGTLLGKGNDHAIVVVEGSEDVDSIKSWMEKRRGPPREMTPDLDSRPPSSDLSSIVTIRDEMDLSS</sequence>
<protein>
    <submittedName>
        <fullName evidence="2">Putative bromodomain associated protein</fullName>
    </submittedName>
</protein>
<evidence type="ECO:0000313" key="2">
    <source>
        <dbReference type="EMBL" id="EON96831.1"/>
    </source>
</evidence>
<dbReference type="OrthoDB" id="5402929at2759"/>